<sequence length="84" mass="9939">MLDYKKQANETQWRVFLLYVYGFKHSSIANFLSIESGVSRNIIIEINKFFDVESKHFLQVMFYNSGLSDDYLMELRKIMSKSAL</sequence>
<evidence type="ECO:0000313" key="1">
    <source>
        <dbReference type="EMBL" id="EDI0448425.1"/>
    </source>
</evidence>
<name>A0A636ILH8_SALNE</name>
<dbReference type="EMBL" id="AAMJQQ010000017">
    <property type="protein sequence ID" value="EDI0448425.1"/>
    <property type="molecule type" value="Genomic_DNA"/>
</dbReference>
<proteinExistence type="predicted"/>
<organism evidence="1">
    <name type="scientific">Salmonella newport</name>
    <dbReference type="NCBI Taxonomy" id="108619"/>
    <lineage>
        <taxon>Bacteria</taxon>
        <taxon>Pseudomonadati</taxon>
        <taxon>Pseudomonadota</taxon>
        <taxon>Gammaproteobacteria</taxon>
        <taxon>Enterobacterales</taxon>
        <taxon>Enterobacteriaceae</taxon>
        <taxon>Salmonella</taxon>
    </lineage>
</organism>
<dbReference type="AlphaFoldDB" id="A0A636ILH8"/>
<accession>A0A636ILH8</accession>
<reference evidence="1" key="1">
    <citation type="submission" date="2018-07" db="EMBL/GenBank/DDBJ databases">
        <authorList>
            <person name="Ashton P.M."/>
            <person name="Dallman T."/>
            <person name="Nair S."/>
            <person name="De Pinna E."/>
            <person name="Peters T."/>
            <person name="Grant K."/>
        </authorList>
    </citation>
    <scope>NUCLEOTIDE SEQUENCE</scope>
    <source>
        <strain evidence="1">335522</strain>
    </source>
</reference>
<comment type="caution">
    <text evidence="1">The sequence shown here is derived from an EMBL/GenBank/DDBJ whole genome shotgun (WGS) entry which is preliminary data.</text>
</comment>
<gene>
    <name evidence="1" type="ORF">CC757_18480</name>
</gene>
<protein>
    <submittedName>
        <fullName evidence="1">Conjugal transfer protein TraJ</fullName>
    </submittedName>
</protein>